<proteinExistence type="inferred from homology"/>
<sequence length="294" mass="32092">MAHWWEIQVRCPLALEDSVYWRFETVDGRGTVSQQQGENRLIRSYFPQAQFVPSELAELAEQIQADARRADIPTKPQIDWQLIPEEDWAHSWKSHWQPQPIGRFMVNPAWLSPPATEQIVLQLDPGSAFGTGAHATTQLCLEGLSLQPGVKGATLADIGCGSGILSIGAVLLGASQIHSVDVDPLAITATRRNSELNGLTEAQITVAQGSIEQLIKTLEQPVDGILCNILAEVIIQLIPQFNRITHPDSWGLLSGILGAQAANVTRVLVANGWQVTGSRSQAEWCCLAISRTVL</sequence>
<evidence type="ECO:0000256" key="3">
    <source>
        <dbReference type="ARBA" id="ARBA00022603"/>
    </source>
</evidence>
<comment type="caution">
    <text evidence="7">The sequence shown here is derived from an EMBL/GenBank/DDBJ whole genome shotgun (WGS) entry which is preliminary data.</text>
</comment>
<dbReference type="NCBIfam" id="TIGR00406">
    <property type="entry name" value="prmA"/>
    <property type="match status" value="1"/>
</dbReference>
<dbReference type="GO" id="GO:0008276">
    <property type="term" value="F:protein methyltransferase activity"/>
    <property type="evidence" value="ECO:0007669"/>
    <property type="project" value="UniProtKB-UniRule"/>
</dbReference>
<dbReference type="GO" id="GO:0032259">
    <property type="term" value="P:methylation"/>
    <property type="evidence" value="ECO:0007669"/>
    <property type="project" value="UniProtKB-KW"/>
</dbReference>
<dbReference type="PIRSF" id="PIRSF000401">
    <property type="entry name" value="RPL11_MTase"/>
    <property type="match status" value="1"/>
</dbReference>
<dbReference type="SUPFAM" id="SSF53335">
    <property type="entry name" value="S-adenosyl-L-methionine-dependent methyltransferases"/>
    <property type="match status" value="1"/>
</dbReference>
<evidence type="ECO:0000256" key="1">
    <source>
        <dbReference type="ARBA" id="ARBA00009741"/>
    </source>
</evidence>
<dbReference type="CDD" id="cd02440">
    <property type="entry name" value="AdoMet_MTases"/>
    <property type="match status" value="1"/>
</dbReference>
<gene>
    <name evidence="6 7" type="primary">prmA</name>
    <name evidence="7" type="ORF">IQ241_04950</name>
</gene>
<comment type="catalytic activity">
    <reaction evidence="6">
        <text>L-lysyl-[protein] + 3 S-adenosyl-L-methionine = N(6),N(6),N(6)-trimethyl-L-lysyl-[protein] + 3 S-adenosyl-L-homocysteine + 3 H(+)</text>
        <dbReference type="Rhea" id="RHEA:54192"/>
        <dbReference type="Rhea" id="RHEA-COMP:9752"/>
        <dbReference type="Rhea" id="RHEA-COMP:13826"/>
        <dbReference type="ChEBI" id="CHEBI:15378"/>
        <dbReference type="ChEBI" id="CHEBI:29969"/>
        <dbReference type="ChEBI" id="CHEBI:57856"/>
        <dbReference type="ChEBI" id="CHEBI:59789"/>
        <dbReference type="ChEBI" id="CHEBI:61961"/>
    </reaction>
</comment>
<keyword evidence="3 6" id="KW-0489">Methyltransferase</keyword>
<feature type="binding site" evidence="6">
    <location>
        <position position="137"/>
    </location>
    <ligand>
        <name>S-adenosyl-L-methionine</name>
        <dbReference type="ChEBI" id="CHEBI:59789"/>
    </ligand>
</feature>
<dbReference type="InterPro" id="IPR004498">
    <property type="entry name" value="Ribosomal_PrmA_MeTrfase"/>
</dbReference>
<feature type="binding site" evidence="6">
    <location>
        <position position="181"/>
    </location>
    <ligand>
        <name>S-adenosyl-L-methionine</name>
        <dbReference type="ChEBI" id="CHEBI:59789"/>
    </ligand>
</feature>
<accession>A0A8J7AJS1</accession>
<comment type="subcellular location">
    <subcellularLocation>
        <location evidence="6">Cytoplasm</location>
    </subcellularLocation>
</comment>
<keyword evidence="7" id="KW-0687">Ribonucleoprotein</keyword>
<organism evidence="7 8">
    <name type="scientific">Vasconcelosia minhoensis LEGE 07310</name>
    <dbReference type="NCBI Taxonomy" id="915328"/>
    <lineage>
        <taxon>Bacteria</taxon>
        <taxon>Bacillati</taxon>
        <taxon>Cyanobacteriota</taxon>
        <taxon>Cyanophyceae</taxon>
        <taxon>Nodosilineales</taxon>
        <taxon>Cymatolegaceae</taxon>
        <taxon>Vasconcelosia</taxon>
        <taxon>Vasconcelosia minhoensis</taxon>
    </lineage>
</organism>
<comment type="similarity">
    <text evidence="1 6">Belongs to the methyltransferase superfamily. PrmA family.</text>
</comment>
<dbReference type="AlphaFoldDB" id="A0A8J7AJS1"/>
<dbReference type="HAMAP" id="MF_00735">
    <property type="entry name" value="Methyltr_PrmA"/>
    <property type="match status" value="1"/>
</dbReference>
<dbReference type="InterPro" id="IPR050078">
    <property type="entry name" value="Ribosomal_L11_MeTrfase_PrmA"/>
</dbReference>
<name>A0A8J7AJS1_9CYAN</name>
<reference evidence="7" key="1">
    <citation type="submission" date="2020-10" db="EMBL/GenBank/DDBJ databases">
        <authorList>
            <person name="Castelo-Branco R."/>
            <person name="Eusebio N."/>
            <person name="Adriana R."/>
            <person name="Vieira A."/>
            <person name="Brugerolle De Fraissinette N."/>
            <person name="Rezende De Castro R."/>
            <person name="Schneider M.P."/>
            <person name="Vasconcelos V."/>
            <person name="Leao P.N."/>
        </authorList>
    </citation>
    <scope>NUCLEOTIDE SEQUENCE</scope>
    <source>
        <strain evidence="7">LEGE 07310</strain>
    </source>
</reference>
<keyword evidence="4 6" id="KW-0808">Transferase</keyword>
<dbReference type="Pfam" id="PF06325">
    <property type="entry name" value="PrmA"/>
    <property type="match status" value="1"/>
</dbReference>
<comment type="function">
    <text evidence="6">Methylates ribosomal protein L11.</text>
</comment>
<dbReference type="Proteomes" id="UP000636505">
    <property type="component" value="Unassembled WGS sequence"/>
</dbReference>
<keyword evidence="2 6" id="KW-0963">Cytoplasm</keyword>
<evidence type="ECO:0000256" key="4">
    <source>
        <dbReference type="ARBA" id="ARBA00022679"/>
    </source>
</evidence>
<evidence type="ECO:0000313" key="8">
    <source>
        <dbReference type="Proteomes" id="UP000636505"/>
    </source>
</evidence>
<evidence type="ECO:0000256" key="6">
    <source>
        <dbReference type="HAMAP-Rule" id="MF_00735"/>
    </source>
</evidence>
<keyword evidence="8" id="KW-1185">Reference proteome</keyword>
<dbReference type="InterPro" id="IPR029063">
    <property type="entry name" value="SAM-dependent_MTases_sf"/>
</dbReference>
<evidence type="ECO:0000313" key="7">
    <source>
        <dbReference type="EMBL" id="MBE9076650.1"/>
    </source>
</evidence>
<feature type="binding site" evidence="6">
    <location>
        <position position="159"/>
    </location>
    <ligand>
        <name>S-adenosyl-L-methionine</name>
        <dbReference type="ChEBI" id="CHEBI:59789"/>
    </ligand>
</feature>
<feature type="binding site" evidence="6">
    <location>
        <position position="228"/>
    </location>
    <ligand>
        <name>S-adenosyl-L-methionine</name>
        <dbReference type="ChEBI" id="CHEBI:59789"/>
    </ligand>
</feature>
<evidence type="ECO:0000256" key="5">
    <source>
        <dbReference type="ARBA" id="ARBA00022691"/>
    </source>
</evidence>
<dbReference type="PANTHER" id="PTHR43648:SF1">
    <property type="entry name" value="ELECTRON TRANSFER FLAVOPROTEIN BETA SUBUNIT LYSINE METHYLTRANSFERASE"/>
    <property type="match status" value="1"/>
</dbReference>
<keyword evidence="7" id="KW-0689">Ribosomal protein</keyword>
<evidence type="ECO:0000256" key="2">
    <source>
        <dbReference type="ARBA" id="ARBA00022490"/>
    </source>
</evidence>
<dbReference type="EC" id="2.1.1.-" evidence="6"/>
<dbReference type="GO" id="GO:0005840">
    <property type="term" value="C:ribosome"/>
    <property type="evidence" value="ECO:0007669"/>
    <property type="project" value="UniProtKB-KW"/>
</dbReference>
<dbReference type="Gene3D" id="3.40.50.150">
    <property type="entry name" value="Vaccinia Virus protein VP39"/>
    <property type="match status" value="1"/>
</dbReference>
<keyword evidence="5 6" id="KW-0949">S-adenosyl-L-methionine</keyword>
<dbReference type="EMBL" id="JADEXG010000008">
    <property type="protein sequence ID" value="MBE9076650.1"/>
    <property type="molecule type" value="Genomic_DNA"/>
</dbReference>
<dbReference type="RefSeq" id="WP_193905314.1">
    <property type="nucleotide sequence ID" value="NZ_JADEXG010000008.1"/>
</dbReference>
<dbReference type="GO" id="GO:0005737">
    <property type="term" value="C:cytoplasm"/>
    <property type="evidence" value="ECO:0007669"/>
    <property type="project" value="UniProtKB-SubCell"/>
</dbReference>
<protein>
    <recommendedName>
        <fullName evidence="6">Ribosomal protein L11 methyltransferase</fullName>
        <shortName evidence="6">L11 Mtase</shortName>
        <ecNumber evidence="6">2.1.1.-</ecNumber>
    </recommendedName>
</protein>
<dbReference type="PANTHER" id="PTHR43648">
    <property type="entry name" value="ELECTRON TRANSFER FLAVOPROTEIN BETA SUBUNIT LYSINE METHYLTRANSFERASE"/>
    <property type="match status" value="1"/>
</dbReference>